<dbReference type="AlphaFoldDB" id="A0A508TQ13"/>
<evidence type="ECO:0000313" key="2">
    <source>
        <dbReference type="EMBL" id="VIO76577.1"/>
    </source>
</evidence>
<dbReference type="RefSeq" id="WP_139485023.1">
    <property type="nucleotide sequence ID" value="NZ_CAADFB020000035.1"/>
</dbReference>
<organism evidence="2 3">
    <name type="scientific">Bradyrhizobium ivorense</name>
    <dbReference type="NCBI Taxonomy" id="2511166"/>
    <lineage>
        <taxon>Bacteria</taxon>
        <taxon>Pseudomonadati</taxon>
        <taxon>Pseudomonadota</taxon>
        <taxon>Alphaproteobacteria</taxon>
        <taxon>Hyphomicrobiales</taxon>
        <taxon>Nitrobacteraceae</taxon>
        <taxon>Bradyrhizobium</taxon>
    </lineage>
</organism>
<sequence>MHGPFDKRQQDAQRNYQSFSIKLIALPLLVIVALIGMVVSRPAVVKWIADAAQAEFTGSYAATDLLPDSARPAQNAQPSNAIRTVNVY</sequence>
<reference evidence="2" key="1">
    <citation type="submission" date="2019-02" db="EMBL/GenBank/DDBJ databases">
        <authorList>
            <person name="Pothier F.J."/>
        </authorList>
    </citation>
    <scope>NUCLEOTIDE SEQUENCE</scope>
    <source>
        <strain evidence="2">CI-1B</strain>
    </source>
</reference>
<proteinExistence type="predicted"/>
<accession>A0A508TQ13</accession>
<keyword evidence="1" id="KW-0472">Membrane</keyword>
<keyword evidence="3" id="KW-1185">Reference proteome</keyword>
<name>A0A508TQ13_9BRAD</name>
<dbReference type="EMBL" id="CAADFC020000028">
    <property type="protein sequence ID" value="VIO76577.1"/>
    <property type="molecule type" value="Genomic_DNA"/>
</dbReference>
<dbReference type="Proteomes" id="UP000328092">
    <property type="component" value="Unassembled WGS sequence"/>
</dbReference>
<keyword evidence="1" id="KW-1133">Transmembrane helix</keyword>
<keyword evidence="1" id="KW-0812">Transmembrane</keyword>
<gene>
    <name evidence="2" type="ORF">CI1B_65420</name>
</gene>
<comment type="caution">
    <text evidence="2">The sequence shown here is derived from an EMBL/GenBank/DDBJ whole genome shotgun (WGS) entry which is preliminary data.</text>
</comment>
<evidence type="ECO:0000313" key="3">
    <source>
        <dbReference type="Proteomes" id="UP000328092"/>
    </source>
</evidence>
<protein>
    <submittedName>
        <fullName evidence="2">Uncharacterized protein</fullName>
    </submittedName>
</protein>
<feature type="transmembrane region" description="Helical" evidence="1">
    <location>
        <begin position="21"/>
        <end position="39"/>
    </location>
</feature>
<evidence type="ECO:0000256" key="1">
    <source>
        <dbReference type="SAM" id="Phobius"/>
    </source>
</evidence>